<dbReference type="InterPro" id="IPR008929">
    <property type="entry name" value="Chondroitin_lyas"/>
</dbReference>
<comment type="subcellular location">
    <subcellularLocation>
        <location evidence="1">Cell envelope</location>
    </subcellularLocation>
</comment>
<evidence type="ECO:0000256" key="1">
    <source>
        <dbReference type="ARBA" id="ARBA00004196"/>
    </source>
</evidence>
<dbReference type="Pfam" id="PF07940">
    <property type="entry name" value="Hepar_II_III_C"/>
    <property type="match status" value="1"/>
</dbReference>
<feature type="domain" description="Heparinase II/III-like C-terminal" evidence="3">
    <location>
        <begin position="439"/>
        <end position="594"/>
    </location>
</feature>
<evidence type="ECO:0000256" key="2">
    <source>
        <dbReference type="SAM" id="MobiDB-lite"/>
    </source>
</evidence>
<comment type="caution">
    <text evidence="4">The sequence shown here is derived from an EMBL/GenBank/DDBJ whole genome shotgun (WGS) entry which is preliminary data.</text>
</comment>
<evidence type="ECO:0000313" key="4">
    <source>
        <dbReference type="EMBL" id="NYH85138.1"/>
    </source>
</evidence>
<dbReference type="Gene3D" id="1.50.10.100">
    <property type="entry name" value="Chondroitin AC/alginate lyase"/>
    <property type="match status" value="1"/>
</dbReference>
<organism evidence="4 5">
    <name type="scientific">Actinopolymorpha cephalotaxi</name>
    <dbReference type="NCBI Taxonomy" id="504797"/>
    <lineage>
        <taxon>Bacteria</taxon>
        <taxon>Bacillati</taxon>
        <taxon>Actinomycetota</taxon>
        <taxon>Actinomycetes</taxon>
        <taxon>Propionibacteriales</taxon>
        <taxon>Actinopolymorphaceae</taxon>
        <taxon>Actinopolymorpha</taxon>
    </lineage>
</organism>
<dbReference type="InterPro" id="IPR012480">
    <property type="entry name" value="Hepar_II_III_C"/>
</dbReference>
<reference evidence="4 5" key="1">
    <citation type="submission" date="2020-07" db="EMBL/GenBank/DDBJ databases">
        <title>Sequencing the genomes of 1000 actinobacteria strains.</title>
        <authorList>
            <person name="Klenk H.-P."/>
        </authorList>
    </citation>
    <scope>NUCLEOTIDE SEQUENCE [LARGE SCALE GENOMIC DNA]</scope>
    <source>
        <strain evidence="4 5">DSM 45117</strain>
    </source>
</reference>
<evidence type="ECO:0000259" key="3">
    <source>
        <dbReference type="Pfam" id="PF07940"/>
    </source>
</evidence>
<dbReference type="RefSeq" id="WP_139239057.1">
    <property type="nucleotide sequence ID" value="NZ_FOOI01000011.1"/>
</dbReference>
<name>A0ABX2S814_9ACTN</name>
<keyword evidence="5" id="KW-1185">Reference proteome</keyword>
<feature type="region of interest" description="Disordered" evidence="2">
    <location>
        <begin position="1"/>
        <end position="30"/>
    </location>
</feature>
<sequence length="656" mass="73150">MPTSASQEVLVQQSPSSRPGRPGGSAPNSLAGFNETSFLARVLPAPGQWRSVPDVSDRGFWGAVDTPTRQAILQRAEDFRTREWPVLTARGWRDFVETGNRTMYEDRYFGRRRRTVASALAACLTDDPSWHDDVLDGVWLMLEETTWCVPAHDYSAREDGPRLPDPDRPFLDLFAAETGALLAWTLHVLGSRLDERSPLARARIVEEVRRRILVPQRTDDTWSWFGRSGPVNNWNPWINSNVLTCSLLLDQDRDDIVTTVSRVLEGLDTFVSGYPDDGGCDEGQMYWWRAGASLSECLEQLYDATGGALDGYALPKVREIARYPHRVHIADDWYVNVGDGPARTEAADTVEPHVLHRFGRRTGDEEVVAHARYMRGDGAATLPRLSLGRSLFALADRDWAKAPASASPAPLPLQAWWPQTQLLTARETEGQVDGLFVSVKGGHNGESHNHNDVGTVLVAVDGHPALVDAGVAQYTRQHFGPRRYEIWTMRSDYHNVPNVDGHEQQPGKEFRAREVTADLGAERVDVRLDLAGAYPKEAGLVRFSRQVTFSRGEPAHVSWHDEWELDHDPESMTLHLITSAEPVLGGGGIRVLTPGRALRITYDASGFRTPSVERIDLDDRRLSGVWGPALWRIALSPLRPGRRGEWSLDLRAEPVG</sequence>
<accession>A0ABX2S814</accession>
<dbReference type="SUPFAM" id="SSF48230">
    <property type="entry name" value="Chondroitin AC/alginate lyase"/>
    <property type="match status" value="1"/>
</dbReference>
<dbReference type="Proteomes" id="UP000533017">
    <property type="component" value="Unassembled WGS sequence"/>
</dbReference>
<protein>
    <recommendedName>
        <fullName evidence="3">Heparinase II/III-like C-terminal domain-containing protein</fullName>
    </recommendedName>
</protein>
<dbReference type="Gene3D" id="2.70.98.70">
    <property type="match status" value="1"/>
</dbReference>
<dbReference type="EMBL" id="JACBZA010000001">
    <property type="protein sequence ID" value="NYH85138.1"/>
    <property type="molecule type" value="Genomic_DNA"/>
</dbReference>
<feature type="compositionally biased region" description="Polar residues" evidence="2">
    <location>
        <begin position="1"/>
        <end position="13"/>
    </location>
</feature>
<gene>
    <name evidence="4" type="ORF">FHR37_003989</name>
</gene>
<evidence type="ECO:0000313" key="5">
    <source>
        <dbReference type="Proteomes" id="UP000533017"/>
    </source>
</evidence>
<proteinExistence type="predicted"/>